<gene>
    <name evidence="2" type="ORF">K5I29_05070</name>
</gene>
<dbReference type="CDD" id="cd05483">
    <property type="entry name" value="retropepsin_like_bacteria"/>
    <property type="match status" value="1"/>
</dbReference>
<proteinExistence type="predicted"/>
<organism evidence="2 3">
    <name type="scientific">Flavobacterium agricola</name>
    <dbReference type="NCBI Taxonomy" id="2870839"/>
    <lineage>
        <taxon>Bacteria</taxon>
        <taxon>Pseudomonadati</taxon>
        <taxon>Bacteroidota</taxon>
        <taxon>Flavobacteriia</taxon>
        <taxon>Flavobacteriales</taxon>
        <taxon>Flavobacteriaceae</taxon>
        <taxon>Flavobacterium</taxon>
    </lineage>
</organism>
<dbReference type="RefSeq" id="WP_264434789.1">
    <property type="nucleotide sequence ID" value="NZ_CP081495.1"/>
</dbReference>
<keyword evidence="3" id="KW-1185">Reference proteome</keyword>
<evidence type="ECO:0000313" key="2">
    <source>
        <dbReference type="EMBL" id="UYW02274.1"/>
    </source>
</evidence>
<name>A0ABY6M3F3_9FLAO</name>
<dbReference type="Pfam" id="PF13650">
    <property type="entry name" value="Asp_protease_2"/>
    <property type="match status" value="1"/>
</dbReference>
<protein>
    <submittedName>
        <fullName evidence="2">Retroviral-like aspartic protease family protein</fullName>
    </submittedName>
</protein>
<feature type="signal peptide" evidence="1">
    <location>
        <begin position="1"/>
        <end position="18"/>
    </location>
</feature>
<reference evidence="2" key="1">
    <citation type="submission" date="2021-08" db="EMBL/GenBank/DDBJ databases">
        <title>Flavobacterium sp. strain CC-SYL302.</title>
        <authorList>
            <person name="Lin S.-Y."/>
            <person name="Lee T.-H."/>
            <person name="Young C.-C."/>
        </authorList>
    </citation>
    <scope>NUCLEOTIDE SEQUENCE</scope>
    <source>
        <strain evidence="2">CC-SYL302</strain>
    </source>
</reference>
<dbReference type="EMBL" id="CP081495">
    <property type="protein sequence ID" value="UYW02274.1"/>
    <property type="molecule type" value="Genomic_DNA"/>
</dbReference>
<feature type="chain" id="PRO_5045071732" evidence="1">
    <location>
        <begin position="19"/>
        <end position="400"/>
    </location>
</feature>
<dbReference type="InterPro" id="IPR034122">
    <property type="entry name" value="Retropepsin-like_bacterial"/>
</dbReference>
<sequence>MKKVFVLVALFFIQFALAQSDDERTGGSFTPTSFYQVVPFVFENNQIKIPVTIEGEIFTFLFDTGAPLAISKTIQQKYNYKELYVADLSDANGKKDTVTIVKVPEIKLGDITFYNTEGLKMEEDASEFFKCLGIDGIFGANMLVGKIVQLDMQNKHLIFTTDITKLHASDIPYKSLEFDDQNSPFVDVTLKNGANEIAESVIFDTGVASFFDLAIAQYQWYEKYYPMASVFAETFGALSWSYTGFEDPNKQYIYKIPELSINGTAFTNVLSVGTYDRASRLGLGILDYGTVTLDYVNKRFYYTPLPDLFVFKNQLLQAFDNTITKNGLFVSAIWNKELEDKINIGDQVLAYNNISYQNKTMCELINFKHVTQKKNNVIRFKDVKTGKVKKVKIAQFYLNE</sequence>
<accession>A0ABY6M3F3</accession>
<evidence type="ECO:0000256" key="1">
    <source>
        <dbReference type="SAM" id="SignalP"/>
    </source>
</evidence>
<keyword evidence="1" id="KW-0732">Signal</keyword>
<dbReference type="Gene3D" id="2.40.70.10">
    <property type="entry name" value="Acid Proteases"/>
    <property type="match status" value="1"/>
</dbReference>
<evidence type="ECO:0000313" key="3">
    <source>
        <dbReference type="Proteomes" id="UP001163328"/>
    </source>
</evidence>
<dbReference type="InterPro" id="IPR021109">
    <property type="entry name" value="Peptidase_aspartic_dom_sf"/>
</dbReference>
<dbReference type="Proteomes" id="UP001163328">
    <property type="component" value="Chromosome"/>
</dbReference>
<dbReference type="SUPFAM" id="SSF50630">
    <property type="entry name" value="Acid proteases"/>
    <property type="match status" value="1"/>
</dbReference>